<organism evidence="1 2">
    <name type="scientific">Candidatus Epulonipiscium fishelsonii</name>
    <dbReference type="NCBI Taxonomy" id="77094"/>
    <lineage>
        <taxon>Bacteria</taxon>
        <taxon>Bacillati</taxon>
        <taxon>Bacillota</taxon>
        <taxon>Clostridia</taxon>
        <taxon>Lachnospirales</taxon>
        <taxon>Lachnospiraceae</taxon>
        <taxon>Candidatus Epulonipiscium</taxon>
    </lineage>
</organism>
<keyword evidence="2" id="KW-1185">Reference proteome</keyword>
<name>A0ACC8XIB8_9FIRM</name>
<proteinExistence type="predicted"/>
<accession>A0ACC8XIB8</accession>
<comment type="caution">
    <text evidence="1">The sequence shown here is derived from an EMBL/GenBank/DDBJ whole genome shotgun (WGS) entry which is preliminary data.</text>
</comment>
<protein>
    <submittedName>
        <fullName evidence="1">Uncharacterized protein</fullName>
    </submittedName>
</protein>
<sequence length="146" mass="16308">MKTILFSISNTIDMEALLYAQNEAVKENSKLIVLYITSPLTFSSCYTYPSILYSVANLNIDNIEVAHEALSQKISALLDECPHQVICLIGPQIDSILNVAKEYNVEKIILPYETNIIDKLSNKSIQSKLAKKCDIPIDIFTPALTK</sequence>
<evidence type="ECO:0000313" key="1">
    <source>
        <dbReference type="EMBL" id="ONI45012.1"/>
    </source>
</evidence>
<dbReference type="EMBL" id="LJHD01000080">
    <property type="protein sequence ID" value="ONI45012.1"/>
    <property type="molecule type" value="Genomic_DNA"/>
</dbReference>
<dbReference type="Proteomes" id="UP000188637">
    <property type="component" value="Unassembled WGS sequence"/>
</dbReference>
<evidence type="ECO:0000313" key="2">
    <source>
        <dbReference type="Proteomes" id="UP000188637"/>
    </source>
</evidence>
<gene>
    <name evidence="1" type="ORF">AN640_05055</name>
</gene>
<reference evidence="1" key="1">
    <citation type="submission" date="2016-08" db="EMBL/GenBank/DDBJ databases">
        <authorList>
            <person name="Ngugi D.K."/>
            <person name="Miyake S."/>
            <person name="Stingl U."/>
        </authorList>
    </citation>
    <scope>NUCLEOTIDE SEQUENCE</scope>
    <source>
        <strain evidence="1">SCG-D08WGA-EpuloA1</strain>
    </source>
</reference>